<evidence type="ECO:0000313" key="1">
    <source>
        <dbReference type="EMBL" id="KRY23572.1"/>
    </source>
</evidence>
<organism evidence="1 2">
    <name type="scientific">Trichinella patagoniensis</name>
    <dbReference type="NCBI Taxonomy" id="990121"/>
    <lineage>
        <taxon>Eukaryota</taxon>
        <taxon>Metazoa</taxon>
        <taxon>Ecdysozoa</taxon>
        <taxon>Nematoda</taxon>
        <taxon>Enoplea</taxon>
        <taxon>Dorylaimia</taxon>
        <taxon>Trichinellida</taxon>
        <taxon>Trichinellidae</taxon>
        <taxon>Trichinella</taxon>
    </lineage>
</organism>
<comment type="caution">
    <text evidence="1">The sequence shown here is derived from an EMBL/GenBank/DDBJ whole genome shotgun (WGS) entry which is preliminary data.</text>
</comment>
<dbReference type="Proteomes" id="UP000054783">
    <property type="component" value="Unassembled WGS sequence"/>
</dbReference>
<sequence length="79" mass="9241">MERFGGSNLILQFYFEKEIRHLTESCNIHIGHLSKEIVCIDNDGISLISSSSSVSVCQFRIKAFNNQKFVIFEYYQIRF</sequence>
<proteinExistence type="predicted"/>
<gene>
    <name evidence="1" type="ORF">T12_6594</name>
</gene>
<protein>
    <submittedName>
        <fullName evidence="1">Uncharacterized protein</fullName>
    </submittedName>
</protein>
<name>A0A0V1AFU7_9BILA</name>
<accession>A0A0V1AFU7</accession>
<dbReference type="AlphaFoldDB" id="A0A0V1AFU7"/>
<keyword evidence="2" id="KW-1185">Reference proteome</keyword>
<reference evidence="1 2" key="1">
    <citation type="submission" date="2015-01" db="EMBL/GenBank/DDBJ databases">
        <title>Evolution of Trichinella species and genotypes.</title>
        <authorList>
            <person name="Korhonen P.K."/>
            <person name="Edoardo P."/>
            <person name="Giuseppe L.R."/>
            <person name="Gasser R.B."/>
        </authorList>
    </citation>
    <scope>NUCLEOTIDE SEQUENCE [LARGE SCALE GENOMIC DNA]</scope>
    <source>
        <strain evidence="1">ISS2496</strain>
    </source>
</reference>
<dbReference type="EMBL" id="JYDQ01000002">
    <property type="protein sequence ID" value="KRY23572.1"/>
    <property type="molecule type" value="Genomic_DNA"/>
</dbReference>
<evidence type="ECO:0000313" key="2">
    <source>
        <dbReference type="Proteomes" id="UP000054783"/>
    </source>
</evidence>